<evidence type="ECO:0000259" key="1">
    <source>
        <dbReference type="Pfam" id="PF01965"/>
    </source>
</evidence>
<dbReference type="PANTHER" id="PTHR10224">
    <property type="entry name" value="ES1 PROTEIN HOMOLOG, MITOCHONDRIAL"/>
    <property type="match status" value="1"/>
</dbReference>
<dbReference type="Gene3D" id="3.40.50.880">
    <property type="match status" value="1"/>
</dbReference>
<dbReference type="Pfam" id="PF01965">
    <property type="entry name" value="DJ-1_PfpI"/>
    <property type="match status" value="1"/>
</dbReference>
<sequence length="220" mass="23716">MKKIGVVLSGCGVYDGAEIHEAVITLLAIDRAGAKSVCMAPDIDQIHVINHHNGKEMVGEKRNVLVESARIARGEIRDINAIKADDIDALVFPGGFGAAKNLSNFAEKGDECHVHPDVIRLVKEFVAKQKPQAALCIAPAMMAKIYESESVKPTLTIGNDKDGISMIEAMGSQHQECVATDFVFDEKNKIVSTPAYMVGKSISEVAEGIEKTINKLVSMI</sequence>
<gene>
    <name evidence="2" type="ORF">METZ01_LOCUS63710</name>
</gene>
<name>A0A381T3R0_9ZZZZ</name>
<dbReference type="SUPFAM" id="SSF52317">
    <property type="entry name" value="Class I glutamine amidotransferase-like"/>
    <property type="match status" value="1"/>
</dbReference>
<proteinExistence type="predicted"/>
<dbReference type="InterPro" id="IPR002818">
    <property type="entry name" value="DJ-1/PfpI"/>
</dbReference>
<dbReference type="InterPro" id="IPR029062">
    <property type="entry name" value="Class_I_gatase-like"/>
</dbReference>
<protein>
    <recommendedName>
        <fullName evidence="1">DJ-1/PfpI domain-containing protein</fullName>
    </recommendedName>
</protein>
<dbReference type="NCBIfam" id="NF008747">
    <property type="entry name" value="PRK11780.1"/>
    <property type="match status" value="1"/>
</dbReference>
<reference evidence="2" key="1">
    <citation type="submission" date="2018-05" db="EMBL/GenBank/DDBJ databases">
        <authorList>
            <person name="Lanie J.A."/>
            <person name="Ng W.-L."/>
            <person name="Kazmierczak K.M."/>
            <person name="Andrzejewski T.M."/>
            <person name="Davidsen T.M."/>
            <person name="Wayne K.J."/>
            <person name="Tettelin H."/>
            <person name="Glass J.I."/>
            <person name="Rusch D."/>
            <person name="Podicherti R."/>
            <person name="Tsui H.-C.T."/>
            <person name="Winkler M.E."/>
        </authorList>
    </citation>
    <scope>NUCLEOTIDE SEQUENCE</scope>
</reference>
<dbReference type="EMBL" id="UINC01003983">
    <property type="protein sequence ID" value="SVA10856.1"/>
    <property type="molecule type" value="Genomic_DNA"/>
</dbReference>
<dbReference type="CDD" id="cd03133">
    <property type="entry name" value="GATase1_ES1"/>
    <property type="match status" value="1"/>
</dbReference>
<dbReference type="PIRSF" id="PIRSF006320">
    <property type="entry name" value="Elb2"/>
    <property type="match status" value="1"/>
</dbReference>
<organism evidence="2">
    <name type="scientific">marine metagenome</name>
    <dbReference type="NCBI Taxonomy" id="408172"/>
    <lineage>
        <taxon>unclassified sequences</taxon>
        <taxon>metagenomes</taxon>
        <taxon>ecological metagenomes</taxon>
    </lineage>
</organism>
<dbReference type="AlphaFoldDB" id="A0A381T3R0"/>
<feature type="domain" description="DJ-1/PfpI" evidence="1">
    <location>
        <begin position="14"/>
        <end position="144"/>
    </location>
</feature>
<accession>A0A381T3R0</accession>
<dbReference type="PANTHER" id="PTHR10224:SF12">
    <property type="entry name" value="GLYOXALASE ELBB"/>
    <property type="match status" value="1"/>
</dbReference>
<dbReference type="InterPro" id="IPR026041">
    <property type="entry name" value="ElbB"/>
</dbReference>
<evidence type="ECO:0000313" key="2">
    <source>
        <dbReference type="EMBL" id="SVA10856.1"/>
    </source>
</evidence>